<feature type="compositionally biased region" description="Basic and acidic residues" evidence="4">
    <location>
        <begin position="281"/>
        <end position="290"/>
    </location>
</feature>
<feature type="compositionally biased region" description="Polar residues" evidence="4">
    <location>
        <begin position="161"/>
        <end position="177"/>
    </location>
</feature>
<feature type="compositionally biased region" description="Pro residues" evidence="4">
    <location>
        <begin position="1106"/>
        <end position="1121"/>
    </location>
</feature>
<dbReference type="Pfam" id="PF18428">
    <property type="entry name" value="BRCT_3"/>
    <property type="match status" value="1"/>
</dbReference>
<feature type="compositionally biased region" description="Low complexity" evidence="4">
    <location>
        <begin position="659"/>
        <end position="671"/>
    </location>
</feature>
<sequence length="1388" mass="147584">MPSPPRGKDKGKTRTSSATEGATPGGSEKQADAGPSTDPSAAAPPSLHRHHSESDPSTQPLPETSSSDLGLLRLSEQISRNEERLKDVPLLGSTIADSQTLEAIPSIGASPGMAMAPPGQSQEYVQSSPPFRSSNRQSVSDLHPIPEGDSQLGHLSIDDLSATQMTQDAPLDTSVSHESSHDTADVGNISAVSSAPNTSVEYNANNSIQSQASNHSSGSSHGNRSHDSQGSRVSQGSSGSQSHSSGSNTSSLSFRGATTSTPQQTPQPRTYASSQSTTPSDNERIDRRASLESSHSQISPPTGGSAPTSVWHSSLSPDPQPFKTSSFPGAQGKKGRTVPGDIHTGVVHTVERGTGHRLATLTTTTTASSGITATAGPSNVIMGAPKRPVDDFESITDLPDDLKEEDDEDDEAARRRLLLAKGKGVASLPPAAGSGSKEQGLVTIAEENDEVVDPGPAEHELGLRRSMDDPLIAAGGGGGAGPSSQSSSPRRRPPHRRSDSGSSGSNSNKSRRVRRAPGATSAEYLSSDDDDEPGGPSSQPDIHLHLTESFRGESFRGLDMNTSDITSATTSVLRGGRSRTASLPSSEGVLSRAGSGLMLLPEASHLVEGEAGEGDRAQVLEGHERESGPYPLGPEGSIGDVYSSLELASAREPPGGGSSSSFGGAHGPSGPTSSLPRASLHRTRSGLSHSSWSGRSSLSLEGAGELPSSQASSSSGGQDPSFIHRLVNAEEDNEDEDRAVHKRRRKIRLDSSDYLVVSSIGDEDGWDGSDRSGDRRGASSRGSGSGGSGGGGSSGVSHSITGGVEPESLPLFRRSPSQDISSYPEGSYSEDSLQSVPEATIPTSSTILDEVPAAPAPAPVAAPKAAKEVVESIEPVEPKTPTRRSTRSSARLQAQAESGGGGGSVSSSQKSGIGSRSPRKPSTPSKQQQQQQQGSGSQRTRVSKAGDVLRHYKAKDPVWAKWKRRYYTGFVSSTVKDGDKYDVQFTDNYRKLVPRTSIRPLKMMAGIEVMARRQVDNEAPAIVEGFAITKELDSSNVDVRFDDGVEENMELWKINMTEAMFASLERKIDWDGDYPMVVKKQAPPPPQTATAAEAATATVAGATVTSPPPKARGNYYPPPYGPSSSSLEAHSLEQPGTPSRTRTRAAVTHSDPVAPMTPSRRNKVNTYQFFRNYKFVVTMSGEGDDALQKRLIDQIKKFGGTVLEDFESVVSNQRDVQENVFLITRRVRRTKKFIEALALNVPRVSYRWVEICIKEHLVIPFQQFLLPTGHSYEAEAVVCSVPETDRGVFHDLKVGVCSSNSFWKRWRPTLHYGGANVVRIQATEGPQDCNYIVFGGKVPYERYIGAHPQVESLSNEWIIQCMINQKVVAIDSHPSLTRFDANPLQDPQ</sequence>
<feature type="region of interest" description="Disordered" evidence="4">
    <location>
        <begin position="1100"/>
        <end position="1160"/>
    </location>
</feature>
<feature type="compositionally biased region" description="Polar residues" evidence="4">
    <location>
        <begin position="55"/>
        <end position="68"/>
    </location>
</feature>
<feature type="domain" description="BRCT" evidence="5">
    <location>
        <begin position="1312"/>
        <end position="1375"/>
    </location>
</feature>
<feature type="compositionally biased region" description="Polar residues" evidence="4">
    <location>
        <begin position="560"/>
        <end position="572"/>
    </location>
</feature>
<evidence type="ECO:0000259" key="5">
    <source>
        <dbReference type="PROSITE" id="PS50172"/>
    </source>
</evidence>
<comment type="caution">
    <text evidence="6">The sequence shown here is derived from an EMBL/GenBank/DDBJ whole genome shotgun (WGS) entry which is preliminary data.</text>
</comment>
<gene>
    <name evidence="6" type="ORF">DFQ27_004727</name>
</gene>
<dbReference type="PANTHER" id="PTHR15321">
    <property type="entry name" value="TUMOR SUPPRESSOR P53-BINDING PROTEIN 1"/>
    <property type="match status" value="1"/>
</dbReference>
<dbReference type="GO" id="GO:0045944">
    <property type="term" value="P:positive regulation of transcription by RNA polymerase II"/>
    <property type="evidence" value="ECO:0007669"/>
    <property type="project" value="TreeGrafter"/>
</dbReference>
<feature type="compositionally biased region" description="Low complexity" evidence="4">
    <location>
        <begin position="905"/>
        <end position="940"/>
    </location>
</feature>
<feature type="compositionally biased region" description="Low complexity" evidence="4">
    <location>
        <begin position="230"/>
        <end position="270"/>
    </location>
</feature>
<feature type="domain" description="BRCT" evidence="5">
    <location>
        <begin position="1165"/>
        <end position="1266"/>
    </location>
</feature>
<feature type="compositionally biased region" description="Low complexity" evidence="4">
    <location>
        <begin position="32"/>
        <end position="46"/>
    </location>
</feature>
<evidence type="ECO:0000256" key="1">
    <source>
        <dbReference type="ARBA" id="ARBA00004123"/>
    </source>
</evidence>
<dbReference type="EMBL" id="JAAAJB010000330">
    <property type="protein sequence ID" value="KAG0258291.1"/>
    <property type="molecule type" value="Genomic_DNA"/>
</dbReference>
<keyword evidence="3" id="KW-0539">Nucleus</keyword>
<dbReference type="GO" id="GO:0042393">
    <property type="term" value="F:histone binding"/>
    <property type="evidence" value="ECO:0007669"/>
    <property type="project" value="TreeGrafter"/>
</dbReference>
<dbReference type="CDD" id="cd17724">
    <property type="entry name" value="BRCT_p53bp1_rpt2"/>
    <property type="match status" value="1"/>
</dbReference>
<feature type="region of interest" description="Disordered" evidence="4">
    <location>
        <begin position="468"/>
        <end position="589"/>
    </location>
</feature>
<dbReference type="InterPro" id="IPR001357">
    <property type="entry name" value="BRCT_dom"/>
</dbReference>
<comment type="subcellular location">
    <subcellularLocation>
        <location evidence="1">Nucleus</location>
    </subcellularLocation>
</comment>
<feature type="compositionally biased region" description="Low complexity" evidence="4">
    <location>
        <begin position="203"/>
        <end position="223"/>
    </location>
</feature>
<dbReference type="GO" id="GO:0005634">
    <property type="term" value="C:nucleus"/>
    <property type="evidence" value="ECO:0007669"/>
    <property type="project" value="UniProtKB-SubCell"/>
</dbReference>
<dbReference type="Pfam" id="PF00533">
    <property type="entry name" value="BRCT"/>
    <property type="match status" value="1"/>
</dbReference>
<keyword evidence="7" id="KW-1185">Reference proteome</keyword>
<feature type="compositionally biased region" description="Polar residues" evidence="4">
    <location>
        <begin position="271"/>
        <end position="280"/>
    </location>
</feature>
<dbReference type="SUPFAM" id="SSF52113">
    <property type="entry name" value="BRCT domain"/>
    <property type="match status" value="2"/>
</dbReference>
<reference evidence="6" key="1">
    <citation type="journal article" date="2020" name="Fungal Divers.">
        <title>Resolving the Mortierellaceae phylogeny through synthesis of multi-gene phylogenetics and phylogenomics.</title>
        <authorList>
            <person name="Vandepol N."/>
            <person name="Liber J."/>
            <person name="Desiro A."/>
            <person name="Na H."/>
            <person name="Kennedy M."/>
            <person name="Barry K."/>
            <person name="Grigoriev I.V."/>
            <person name="Miller A.N."/>
            <person name="O'Donnell K."/>
            <person name="Stajich J.E."/>
            <person name="Bonito G."/>
        </authorList>
    </citation>
    <scope>NUCLEOTIDE SEQUENCE</scope>
    <source>
        <strain evidence="6">BC1065</strain>
    </source>
</reference>
<proteinExistence type="predicted"/>
<dbReference type="Proteomes" id="UP000807716">
    <property type="component" value="Unassembled WGS sequence"/>
</dbReference>
<dbReference type="OrthoDB" id="129353at2759"/>
<evidence type="ECO:0000313" key="6">
    <source>
        <dbReference type="EMBL" id="KAG0258291.1"/>
    </source>
</evidence>
<dbReference type="PROSITE" id="PS50172">
    <property type="entry name" value="BRCT"/>
    <property type="match status" value="2"/>
</dbReference>
<dbReference type="PANTHER" id="PTHR15321:SF3">
    <property type="entry name" value="TP53-BINDING PROTEIN 1"/>
    <property type="match status" value="1"/>
</dbReference>
<feature type="compositionally biased region" description="Polar residues" evidence="4">
    <location>
        <begin position="291"/>
        <end position="328"/>
    </location>
</feature>
<keyword evidence="2" id="KW-0227">DNA damage</keyword>
<evidence type="ECO:0000256" key="2">
    <source>
        <dbReference type="ARBA" id="ARBA00022763"/>
    </source>
</evidence>
<dbReference type="SMART" id="SM00292">
    <property type="entry name" value="BRCT"/>
    <property type="match status" value="1"/>
</dbReference>
<feature type="compositionally biased region" description="Gly residues" evidence="4">
    <location>
        <begin position="783"/>
        <end position="794"/>
    </location>
</feature>
<feature type="region of interest" description="Disordered" evidence="4">
    <location>
        <begin position="1"/>
        <end position="341"/>
    </location>
</feature>
<dbReference type="Gene3D" id="2.30.30.140">
    <property type="match status" value="1"/>
</dbReference>
<dbReference type="InterPro" id="IPR047252">
    <property type="entry name" value="TP53BP1-like"/>
</dbReference>
<protein>
    <recommendedName>
        <fullName evidence="5">BRCT domain-containing protein</fullName>
    </recommendedName>
</protein>
<feature type="compositionally biased region" description="Basic and acidic residues" evidence="4">
    <location>
        <begin position="609"/>
        <end position="627"/>
    </location>
</feature>
<feature type="compositionally biased region" description="Low complexity" evidence="4">
    <location>
        <begin position="685"/>
        <end position="721"/>
    </location>
</feature>
<feature type="compositionally biased region" description="Polar residues" evidence="4">
    <location>
        <begin position="119"/>
        <end position="140"/>
    </location>
</feature>
<feature type="region of interest" description="Disordered" evidence="4">
    <location>
        <begin position="369"/>
        <end position="393"/>
    </location>
</feature>
<dbReference type="GO" id="GO:0000077">
    <property type="term" value="P:DNA damage checkpoint signaling"/>
    <property type="evidence" value="ECO:0007669"/>
    <property type="project" value="TreeGrafter"/>
</dbReference>
<feature type="compositionally biased region" description="Basic and acidic residues" evidence="4">
    <location>
        <begin position="768"/>
        <end position="777"/>
    </location>
</feature>
<dbReference type="InterPro" id="IPR036420">
    <property type="entry name" value="BRCT_dom_sf"/>
</dbReference>
<accession>A0A9P6Q116</accession>
<feature type="region of interest" description="Disordered" evidence="4">
    <location>
        <begin position="609"/>
        <end position="948"/>
    </location>
</feature>
<feature type="compositionally biased region" description="Polar residues" evidence="4">
    <location>
        <begin position="190"/>
        <end position="202"/>
    </location>
</feature>
<dbReference type="InterPro" id="IPR047249">
    <property type="entry name" value="BRCT_p53bp1-like_rpt1"/>
</dbReference>
<feature type="compositionally biased region" description="Basic and acidic residues" evidence="4">
    <location>
        <begin position="1"/>
        <end position="12"/>
    </location>
</feature>
<organism evidence="6 7">
    <name type="scientific">Actinomortierella ambigua</name>
    <dbReference type="NCBI Taxonomy" id="1343610"/>
    <lineage>
        <taxon>Eukaryota</taxon>
        <taxon>Fungi</taxon>
        <taxon>Fungi incertae sedis</taxon>
        <taxon>Mucoromycota</taxon>
        <taxon>Mortierellomycotina</taxon>
        <taxon>Mortierellomycetes</taxon>
        <taxon>Mortierellales</taxon>
        <taxon>Mortierellaceae</taxon>
        <taxon>Actinomortierella</taxon>
    </lineage>
</organism>
<feature type="compositionally biased region" description="Polar residues" evidence="4">
    <location>
        <begin position="829"/>
        <end position="847"/>
    </location>
</feature>
<evidence type="ECO:0000313" key="7">
    <source>
        <dbReference type="Proteomes" id="UP000807716"/>
    </source>
</evidence>
<evidence type="ECO:0000256" key="4">
    <source>
        <dbReference type="SAM" id="MobiDB-lite"/>
    </source>
</evidence>
<feature type="compositionally biased region" description="Basic and acidic residues" evidence="4">
    <location>
        <begin position="542"/>
        <end position="556"/>
    </location>
</feature>
<evidence type="ECO:0000256" key="3">
    <source>
        <dbReference type="ARBA" id="ARBA00023242"/>
    </source>
</evidence>
<dbReference type="Gene3D" id="3.40.50.10190">
    <property type="entry name" value="BRCT domain"/>
    <property type="match status" value="2"/>
</dbReference>
<dbReference type="InterPro" id="IPR047250">
    <property type="entry name" value="BRCT_p53bp1-like_rpt2"/>
</dbReference>
<dbReference type="CDD" id="cd17745">
    <property type="entry name" value="BRCT_p53bp1_rpt1"/>
    <property type="match status" value="1"/>
</dbReference>
<name>A0A9P6Q116_9FUNG</name>